<keyword evidence="6 12" id="KW-0547">Nucleotide-binding</keyword>
<evidence type="ECO:0000256" key="7">
    <source>
        <dbReference type="ARBA" id="ARBA00022840"/>
    </source>
</evidence>
<dbReference type="EMBL" id="JMQM01000001">
    <property type="protein sequence ID" value="KFB09567.1"/>
    <property type="molecule type" value="Genomic_DNA"/>
</dbReference>
<comment type="caution">
    <text evidence="14">The sequence shown here is derived from an EMBL/GenBank/DDBJ whole genome shotgun (WGS) entry which is preliminary data.</text>
</comment>
<reference evidence="14 15" key="1">
    <citation type="submission" date="2014-05" db="EMBL/GenBank/DDBJ databases">
        <title>Draft Genome Sequence of Nitratireductor basaltis Strain UMTGB225, A Marine Bacterium Isolated from Green Barrel Tunicate.</title>
        <authorList>
            <person name="Gan H.Y."/>
        </authorList>
    </citation>
    <scope>NUCLEOTIDE SEQUENCE [LARGE SCALE GENOMIC DNA]</scope>
    <source>
        <strain evidence="14 15">UMTGB225</strain>
    </source>
</reference>
<dbReference type="InterPro" id="IPR035686">
    <property type="entry name" value="CPSase_GATase1"/>
</dbReference>
<dbReference type="InterPro" id="IPR029062">
    <property type="entry name" value="Class_I_gatase-like"/>
</dbReference>
<dbReference type="Pfam" id="PF00117">
    <property type="entry name" value="GATase"/>
    <property type="match status" value="1"/>
</dbReference>
<dbReference type="PANTHER" id="PTHR43418">
    <property type="entry name" value="MULTIFUNCTIONAL TRYPTOPHAN BIOSYNTHESIS PROTEIN-RELATED"/>
    <property type="match status" value="1"/>
</dbReference>
<feature type="domain" description="Carbamoyl-phosphate synthase small subunit N-terminal" evidence="13">
    <location>
        <begin position="13"/>
        <end position="147"/>
    </location>
</feature>
<dbReference type="PRINTS" id="PR00096">
    <property type="entry name" value="GATASE"/>
</dbReference>
<dbReference type="Pfam" id="PF00988">
    <property type="entry name" value="CPSase_sm_chain"/>
    <property type="match status" value="1"/>
</dbReference>
<evidence type="ECO:0000256" key="12">
    <source>
        <dbReference type="HAMAP-Rule" id="MF_01209"/>
    </source>
</evidence>
<protein>
    <recommendedName>
        <fullName evidence="12">Carbamoyl phosphate synthase small chain</fullName>
        <ecNumber evidence="12">6.3.5.5</ecNumber>
    </recommendedName>
    <alternativeName>
        <fullName evidence="12">Carbamoyl phosphate synthetase glutamine chain</fullName>
    </alternativeName>
</protein>
<dbReference type="Gene3D" id="3.50.30.20">
    <property type="entry name" value="Carbamoyl-phosphate synthase small subunit, N-terminal domain"/>
    <property type="match status" value="1"/>
</dbReference>
<dbReference type="InterPro" id="IPR017926">
    <property type="entry name" value="GATASE"/>
</dbReference>
<feature type="binding site" evidence="12">
    <location>
        <position position="287"/>
    </location>
    <ligand>
        <name>L-glutamine</name>
        <dbReference type="ChEBI" id="CHEBI:58359"/>
    </ligand>
</feature>
<comment type="catalytic activity">
    <reaction evidence="11 12">
        <text>L-glutamine + H2O = L-glutamate + NH4(+)</text>
        <dbReference type="Rhea" id="RHEA:15889"/>
        <dbReference type="ChEBI" id="CHEBI:15377"/>
        <dbReference type="ChEBI" id="CHEBI:28938"/>
        <dbReference type="ChEBI" id="CHEBI:29985"/>
        <dbReference type="ChEBI" id="CHEBI:58359"/>
    </reaction>
</comment>
<dbReference type="InterPro" id="IPR050472">
    <property type="entry name" value="Anth_synth/Amidotransfase"/>
</dbReference>
<dbReference type="RefSeq" id="WP_036483830.1">
    <property type="nucleotide sequence ID" value="NZ_JMQM01000001.1"/>
</dbReference>
<dbReference type="GO" id="GO:0004088">
    <property type="term" value="F:carbamoyl-phosphate synthase (glutamine-hydrolyzing) activity"/>
    <property type="evidence" value="ECO:0007669"/>
    <property type="project" value="UniProtKB-UniRule"/>
</dbReference>
<dbReference type="InterPro" id="IPR002474">
    <property type="entry name" value="CarbamoylP_synth_ssu_N"/>
</dbReference>
<accession>A0A084U9D1</accession>
<keyword evidence="7 12" id="KW-0067">ATP-binding</keyword>
<keyword evidence="8 12" id="KW-0315">Glutamine amidotransferase</keyword>
<dbReference type="EC" id="6.3.5.5" evidence="12"/>
<feature type="binding site" evidence="12">
    <location>
        <position position="254"/>
    </location>
    <ligand>
        <name>L-glutamine</name>
        <dbReference type="ChEBI" id="CHEBI:58359"/>
    </ligand>
</feature>
<dbReference type="CDD" id="cd01744">
    <property type="entry name" value="GATase1_CPSase"/>
    <property type="match status" value="1"/>
</dbReference>
<dbReference type="UniPathway" id="UPA00068">
    <property type="reaction ID" value="UER00171"/>
</dbReference>
<name>A0A084U9D1_9HYPH</name>
<feature type="binding site" evidence="12">
    <location>
        <position position="284"/>
    </location>
    <ligand>
        <name>L-glutamine</name>
        <dbReference type="ChEBI" id="CHEBI:58359"/>
    </ligand>
</feature>
<keyword evidence="9 12" id="KW-0665">Pyrimidine biosynthesis</keyword>
<feature type="binding site" evidence="12">
    <location>
        <position position="256"/>
    </location>
    <ligand>
        <name>L-glutamine</name>
        <dbReference type="ChEBI" id="CHEBI:58359"/>
    </ligand>
</feature>
<dbReference type="GO" id="GO:0005524">
    <property type="term" value="F:ATP binding"/>
    <property type="evidence" value="ECO:0007669"/>
    <property type="project" value="UniProtKB-UniRule"/>
</dbReference>
<evidence type="ECO:0000256" key="6">
    <source>
        <dbReference type="ARBA" id="ARBA00022741"/>
    </source>
</evidence>
<evidence type="ECO:0000256" key="2">
    <source>
        <dbReference type="ARBA" id="ARBA00005077"/>
    </source>
</evidence>
<dbReference type="SMART" id="SM01097">
    <property type="entry name" value="CPSase_sm_chain"/>
    <property type="match status" value="1"/>
</dbReference>
<comment type="similarity">
    <text evidence="3 12">Belongs to the CarA family.</text>
</comment>
<dbReference type="GO" id="GO:0004359">
    <property type="term" value="F:glutaminase activity"/>
    <property type="evidence" value="ECO:0007669"/>
    <property type="project" value="RHEA"/>
</dbReference>
<dbReference type="eggNOG" id="COG0505">
    <property type="taxonomic scope" value="Bacteria"/>
</dbReference>
<dbReference type="Gene3D" id="3.40.50.880">
    <property type="match status" value="1"/>
</dbReference>
<evidence type="ECO:0000256" key="9">
    <source>
        <dbReference type="ARBA" id="ARBA00022975"/>
    </source>
</evidence>
<evidence type="ECO:0000256" key="3">
    <source>
        <dbReference type="ARBA" id="ARBA00007800"/>
    </source>
</evidence>
<feature type="binding site" evidence="12">
    <location>
        <position position="57"/>
    </location>
    <ligand>
        <name>L-glutamine</name>
        <dbReference type="ChEBI" id="CHEBI:58359"/>
    </ligand>
</feature>
<dbReference type="UniPathway" id="UPA00070">
    <property type="reaction ID" value="UER00115"/>
</dbReference>
<evidence type="ECO:0000256" key="10">
    <source>
        <dbReference type="ARBA" id="ARBA00048816"/>
    </source>
</evidence>
<dbReference type="PATRIC" id="fig|472175.3.peg.603"/>
<dbReference type="SUPFAM" id="SSF52317">
    <property type="entry name" value="Class I glutamine amidotransferase-like"/>
    <property type="match status" value="1"/>
</dbReference>
<evidence type="ECO:0000259" key="13">
    <source>
        <dbReference type="SMART" id="SM01097"/>
    </source>
</evidence>
<dbReference type="GO" id="GO:0006207">
    <property type="term" value="P:'de novo' pyrimidine nucleobase biosynthetic process"/>
    <property type="evidence" value="ECO:0007669"/>
    <property type="project" value="InterPro"/>
</dbReference>
<comment type="pathway">
    <text evidence="1 12">Pyrimidine metabolism; UMP biosynthesis via de novo pathway; (S)-dihydroorotate from bicarbonate: step 1/3.</text>
</comment>
<feature type="binding site" evidence="12">
    <location>
        <position position="327"/>
    </location>
    <ligand>
        <name>L-glutamine</name>
        <dbReference type="ChEBI" id="CHEBI:58359"/>
    </ligand>
</feature>
<dbReference type="HAMAP" id="MF_01209">
    <property type="entry name" value="CPSase_S_chain"/>
    <property type="match status" value="1"/>
</dbReference>
<dbReference type="OrthoDB" id="9804328at2"/>
<gene>
    <name evidence="12 14" type="primary">carA</name>
    <name evidence="14" type="ORF">EL18_00583</name>
</gene>
<dbReference type="AlphaFoldDB" id="A0A084U9D1"/>
<evidence type="ECO:0000256" key="5">
    <source>
        <dbReference type="ARBA" id="ARBA00022598"/>
    </source>
</evidence>
<dbReference type="GO" id="GO:0006541">
    <property type="term" value="P:glutamine metabolic process"/>
    <property type="evidence" value="ECO:0007669"/>
    <property type="project" value="InterPro"/>
</dbReference>
<feature type="binding site" evidence="12">
    <location>
        <position position="328"/>
    </location>
    <ligand>
        <name>L-glutamine</name>
        <dbReference type="ChEBI" id="CHEBI:58359"/>
    </ligand>
</feature>
<evidence type="ECO:0000256" key="4">
    <source>
        <dbReference type="ARBA" id="ARBA00022571"/>
    </source>
</evidence>
<feature type="active site" evidence="12">
    <location>
        <position position="367"/>
    </location>
</feature>
<evidence type="ECO:0000256" key="1">
    <source>
        <dbReference type="ARBA" id="ARBA00004812"/>
    </source>
</evidence>
<keyword evidence="4 12" id="KW-0055">Arginine biosynthesis</keyword>
<keyword evidence="15" id="KW-1185">Reference proteome</keyword>
<proteinExistence type="inferred from homology"/>
<evidence type="ECO:0000313" key="15">
    <source>
        <dbReference type="Proteomes" id="UP000053675"/>
    </source>
</evidence>
<dbReference type="PRINTS" id="PR00097">
    <property type="entry name" value="ANTSNTHASEII"/>
</dbReference>
<feature type="region of interest" description="CPSase" evidence="12">
    <location>
        <begin position="1"/>
        <end position="203"/>
    </location>
</feature>
<dbReference type="NCBIfam" id="TIGR01368">
    <property type="entry name" value="CPSaseIIsmall"/>
    <property type="match status" value="1"/>
</dbReference>
<dbReference type="SUPFAM" id="SSF52021">
    <property type="entry name" value="Carbamoyl phosphate synthetase, small subunit N-terminal domain"/>
    <property type="match status" value="1"/>
</dbReference>
<keyword evidence="5 12" id="KW-0436">Ligase</keyword>
<dbReference type="PRINTS" id="PR00099">
    <property type="entry name" value="CPSGATASE"/>
</dbReference>
<sequence length="400" mass="42570">MATTTAPWGETKPTALLVLADGTVIEGKGFGATGSATAEVCFNTALTGYQEILTDPSYAGQIVTFTFPHIGNVGTNEEDIEDLNPAARAGAVGAVFRADMTDPSNFRSAEHLDAWLKRRGIVALSGVDTRALTALLREKGAANAVIAHSPDGKFDVEALKKQASEWSGLEGRDLARDVTSGQSSTWTETPWVWNEGYGDNGEPTAHIVAVDYGVKRNILRLIASLGAKVTLVPATSSADDVLALKPDGIFLSNGPGDPAATGEYAVPMIKELLKADIPLFGICLGHQLLALALGAKTVKMHQGHHGANHPVKDHTTGKVEIVSMNHGFAVDSNSLPEGVEETHVSLFDNSNCGIALVGKPVFSVQHHPEASPGPQDSHYLFRRFMNLVRERKGEPALEER</sequence>
<comment type="catalytic activity">
    <reaction evidence="10 12">
        <text>hydrogencarbonate + L-glutamine + 2 ATP + H2O = carbamoyl phosphate + L-glutamate + 2 ADP + phosphate + 2 H(+)</text>
        <dbReference type="Rhea" id="RHEA:18633"/>
        <dbReference type="ChEBI" id="CHEBI:15377"/>
        <dbReference type="ChEBI" id="CHEBI:15378"/>
        <dbReference type="ChEBI" id="CHEBI:17544"/>
        <dbReference type="ChEBI" id="CHEBI:29985"/>
        <dbReference type="ChEBI" id="CHEBI:30616"/>
        <dbReference type="ChEBI" id="CHEBI:43474"/>
        <dbReference type="ChEBI" id="CHEBI:58228"/>
        <dbReference type="ChEBI" id="CHEBI:58359"/>
        <dbReference type="ChEBI" id="CHEBI:456216"/>
        <dbReference type="EC" id="6.3.5.5"/>
    </reaction>
</comment>
<dbReference type="PANTHER" id="PTHR43418:SF7">
    <property type="entry name" value="CARBAMOYL-PHOSPHATE SYNTHASE SMALL CHAIN"/>
    <property type="match status" value="1"/>
</dbReference>
<comment type="function">
    <text evidence="12">Small subunit of the glutamine-dependent carbamoyl phosphate synthetase (CPSase). CPSase catalyzes the formation of carbamoyl phosphate from the ammonia moiety of glutamine, carbonate, and phosphate donated by ATP, constituting the first step of 2 biosynthetic pathways, one leading to arginine and/or urea and the other to pyrimidine nucleotides. The small subunit (glutamine amidotransferase) binds and cleaves glutamine to supply the large subunit with the substrate ammonia.</text>
</comment>
<dbReference type="InterPro" id="IPR036480">
    <property type="entry name" value="CarbP_synth_ssu_N_sf"/>
</dbReference>
<evidence type="ECO:0000256" key="8">
    <source>
        <dbReference type="ARBA" id="ARBA00022962"/>
    </source>
</evidence>
<feature type="active site" description="Nucleophile" evidence="12">
    <location>
        <position position="283"/>
    </location>
</feature>
<dbReference type="GO" id="GO:0006526">
    <property type="term" value="P:L-arginine biosynthetic process"/>
    <property type="evidence" value="ECO:0007669"/>
    <property type="project" value="UniProtKB-UniRule"/>
</dbReference>
<comment type="pathway">
    <text evidence="2 12">Amino-acid biosynthesis; L-arginine biosynthesis; carbamoyl phosphate from bicarbonate: step 1/1.</text>
</comment>
<evidence type="ECO:0000313" key="14">
    <source>
        <dbReference type="EMBL" id="KFB09567.1"/>
    </source>
</evidence>
<comment type="subunit">
    <text evidence="12">Composed of two chains; the small (or glutamine) chain promotes the hydrolysis of glutamine to ammonia, which is used by the large (or ammonia) chain to synthesize carbamoyl phosphate. Tetramer of heterodimers (alpha,beta)4.</text>
</comment>
<dbReference type="NCBIfam" id="NF009475">
    <property type="entry name" value="PRK12838.1"/>
    <property type="match status" value="1"/>
</dbReference>
<evidence type="ECO:0000256" key="11">
    <source>
        <dbReference type="ARBA" id="ARBA00049285"/>
    </source>
</evidence>
<organism evidence="14 15">
    <name type="scientific">Nitratireductor basaltis</name>
    <dbReference type="NCBI Taxonomy" id="472175"/>
    <lineage>
        <taxon>Bacteria</taxon>
        <taxon>Pseudomonadati</taxon>
        <taxon>Pseudomonadota</taxon>
        <taxon>Alphaproteobacteria</taxon>
        <taxon>Hyphomicrobiales</taxon>
        <taxon>Phyllobacteriaceae</taxon>
        <taxon>Nitratireductor</taxon>
    </lineage>
</organism>
<dbReference type="STRING" id="472175.EL18_00583"/>
<dbReference type="InterPro" id="IPR006274">
    <property type="entry name" value="CarbamoylP_synth_ssu"/>
</dbReference>
<keyword evidence="12" id="KW-0028">Amino-acid biosynthesis</keyword>
<dbReference type="FunFam" id="3.50.30.20:FF:000001">
    <property type="entry name" value="Carbamoyl-phosphate synthase small chain"/>
    <property type="match status" value="1"/>
</dbReference>
<dbReference type="PROSITE" id="PS51273">
    <property type="entry name" value="GATASE_TYPE_1"/>
    <property type="match status" value="1"/>
</dbReference>
<feature type="binding site" evidence="12">
    <location>
        <position position="325"/>
    </location>
    <ligand>
        <name>L-glutamine</name>
        <dbReference type="ChEBI" id="CHEBI:58359"/>
    </ligand>
</feature>
<feature type="active site" evidence="12">
    <location>
        <position position="369"/>
    </location>
</feature>
<dbReference type="Proteomes" id="UP000053675">
    <property type="component" value="Unassembled WGS sequence"/>
</dbReference>
<dbReference type="GO" id="GO:0044205">
    <property type="term" value="P:'de novo' UMP biosynthetic process"/>
    <property type="evidence" value="ECO:0007669"/>
    <property type="project" value="UniProtKB-UniRule"/>
</dbReference>